<accession>A0A2P6QBA2</accession>
<proteinExistence type="predicted"/>
<dbReference type="Proteomes" id="UP000238479">
    <property type="component" value="Chromosome 5"/>
</dbReference>
<gene>
    <name evidence="3" type="ORF">RchiOBHm_Chr5g0035761</name>
</gene>
<dbReference type="EMBL" id="PDCK01000043">
    <property type="protein sequence ID" value="PRQ31460.1"/>
    <property type="molecule type" value="Genomic_DNA"/>
</dbReference>
<evidence type="ECO:0000313" key="4">
    <source>
        <dbReference type="Proteomes" id="UP000238479"/>
    </source>
</evidence>
<name>A0A2P6QBA2_ROSCH</name>
<feature type="compositionally biased region" description="Low complexity" evidence="1">
    <location>
        <begin position="27"/>
        <end position="41"/>
    </location>
</feature>
<protein>
    <submittedName>
        <fullName evidence="3">Uncharacterized protein</fullName>
    </submittedName>
</protein>
<feature type="signal peptide" evidence="2">
    <location>
        <begin position="1"/>
        <end position="24"/>
    </location>
</feature>
<comment type="caution">
    <text evidence="3">The sequence shown here is derived from an EMBL/GenBank/DDBJ whole genome shotgun (WGS) entry which is preliminary data.</text>
</comment>
<keyword evidence="4" id="KW-1185">Reference proteome</keyword>
<feature type="compositionally biased region" description="Polar residues" evidence="1">
    <location>
        <begin position="42"/>
        <end position="57"/>
    </location>
</feature>
<feature type="region of interest" description="Disordered" evidence="1">
    <location>
        <begin position="27"/>
        <end position="57"/>
    </location>
</feature>
<sequence length="57" mass="6305">MVATLNFEIGWLLQLFMFLPGSRLHLSPTPSSFSSSSSSSPCTQCWNPYKSTSGQDF</sequence>
<reference evidence="3 4" key="1">
    <citation type="journal article" date="2018" name="Nat. Genet.">
        <title>The Rosa genome provides new insights in the design of modern roses.</title>
        <authorList>
            <person name="Bendahmane M."/>
        </authorList>
    </citation>
    <scope>NUCLEOTIDE SEQUENCE [LARGE SCALE GENOMIC DNA]</scope>
    <source>
        <strain evidence="4">cv. Old Blush</strain>
    </source>
</reference>
<evidence type="ECO:0000256" key="1">
    <source>
        <dbReference type="SAM" id="MobiDB-lite"/>
    </source>
</evidence>
<organism evidence="3 4">
    <name type="scientific">Rosa chinensis</name>
    <name type="common">China rose</name>
    <dbReference type="NCBI Taxonomy" id="74649"/>
    <lineage>
        <taxon>Eukaryota</taxon>
        <taxon>Viridiplantae</taxon>
        <taxon>Streptophyta</taxon>
        <taxon>Embryophyta</taxon>
        <taxon>Tracheophyta</taxon>
        <taxon>Spermatophyta</taxon>
        <taxon>Magnoliopsida</taxon>
        <taxon>eudicotyledons</taxon>
        <taxon>Gunneridae</taxon>
        <taxon>Pentapetalae</taxon>
        <taxon>rosids</taxon>
        <taxon>fabids</taxon>
        <taxon>Rosales</taxon>
        <taxon>Rosaceae</taxon>
        <taxon>Rosoideae</taxon>
        <taxon>Rosoideae incertae sedis</taxon>
        <taxon>Rosa</taxon>
    </lineage>
</organism>
<feature type="chain" id="PRO_5015159291" evidence="2">
    <location>
        <begin position="25"/>
        <end position="57"/>
    </location>
</feature>
<dbReference type="AlphaFoldDB" id="A0A2P6QBA2"/>
<evidence type="ECO:0000313" key="3">
    <source>
        <dbReference type="EMBL" id="PRQ31460.1"/>
    </source>
</evidence>
<evidence type="ECO:0000256" key="2">
    <source>
        <dbReference type="SAM" id="SignalP"/>
    </source>
</evidence>
<keyword evidence="2" id="KW-0732">Signal</keyword>
<dbReference type="Gramene" id="PRQ31460">
    <property type="protein sequence ID" value="PRQ31460"/>
    <property type="gene ID" value="RchiOBHm_Chr5g0035761"/>
</dbReference>